<accession>A0AAJ0ATS6</accession>
<dbReference type="RefSeq" id="XP_060433908.1">
    <property type="nucleotide sequence ID" value="XM_060573948.1"/>
</dbReference>
<dbReference type="AlphaFoldDB" id="A0AAJ0ATS6"/>
<name>A0AAJ0ATS6_9PEZI</name>
<proteinExistence type="predicted"/>
<comment type="caution">
    <text evidence="2">The sequence shown here is derived from an EMBL/GenBank/DDBJ whole genome shotgun (WGS) entry which is preliminary data.</text>
</comment>
<gene>
    <name evidence="2" type="ORF">BDP55DRAFT_649963</name>
</gene>
<evidence type="ECO:0000256" key="1">
    <source>
        <dbReference type="SAM" id="MobiDB-lite"/>
    </source>
</evidence>
<dbReference type="GeneID" id="85458474"/>
<dbReference type="Proteomes" id="UP001224890">
    <property type="component" value="Unassembled WGS sequence"/>
</dbReference>
<feature type="region of interest" description="Disordered" evidence="1">
    <location>
        <begin position="114"/>
        <end position="143"/>
    </location>
</feature>
<reference evidence="2" key="1">
    <citation type="submission" date="2021-06" db="EMBL/GenBank/DDBJ databases">
        <title>Comparative genomics, transcriptomics and evolutionary studies reveal genomic signatures of adaptation to plant cell wall in hemibiotrophic fungi.</title>
        <authorList>
            <consortium name="DOE Joint Genome Institute"/>
            <person name="Baroncelli R."/>
            <person name="Diaz J.F."/>
            <person name="Benocci T."/>
            <person name="Peng M."/>
            <person name="Battaglia E."/>
            <person name="Haridas S."/>
            <person name="Andreopoulos W."/>
            <person name="Labutti K."/>
            <person name="Pangilinan J."/>
            <person name="Floch G.L."/>
            <person name="Makela M.R."/>
            <person name="Henrissat B."/>
            <person name="Grigoriev I.V."/>
            <person name="Crouch J.A."/>
            <person name="De Vries R.P."/>
            <person name="Sukno S.A."/>
            <person name="Thon M.R."/>
        </authorList>
    </citation>
    <scope>NUCLEOTIDE SEQUENCE</scope>
    <source>
        <strain evidence="2">CBS 193.32</strain>
    </source>
</reference>
<organism evidence="2 3">
    <name type="scientific">Colletotrichum godetiae</name>
    <dbReference type="NCBI Taxonomy" id="1209918"/>
    <lineage>
        <taxon>Eukaryota</taxon>
        <taxon>Fungi</taxon>
        <taxon>Dikarya</taxon>
        <taxon>Ascomycota</taxon>
        <taxon>Pezizomycotina</taxon>
        <taxon>Sordariomycetes</taxon>
        <taxon>Hypocreomycetidae</taxon>
        <taxon>Glomerellales</taxon>
        <taxon>Glomerellaceae</taxon>
        <taxon>Colletotrichum</taxon>
        <taxon>Colletotrichum acutatum species complex</taxon>
    </lineage>
</organism>
<sequence length="163" mass="17486">MGLLFALGSYLANAPAQDISPTLVSSLTLGDTVYLHRGFRGLMSTRSFEAAGTGAVTVPGNPSRAVREAASVPEITSCPWPFVEPITRHPSAVISFSHSLTNSFIKSRHQKQIGRAGKDETHKLRPQGPGTIPTTTETTKTHNPVCEVERRTASLTHLSELAP</sequence>
<evidence type="ECO:0000313" key="3">
    <source>
        <dbReference type="Proteomes" id="UP001224890"/>
    </source>
</evidence>
<keyword evidence="3" id="KW-1185">Reference proteome</keyword>
<dbReference type="EMBL" id="JAHMHR010000006">
    <property type="protein sequence ID" value="KAK1690213.1"/>
    <property type="molecule type" value="Genomic_DNA"/>
</dbReference>
<evidence type="ECO:0000313" key="2">
    <source>
        <dbReference type="EMBL" id="KAK1690213.1"/>
    </source>
</evidence>
<protein>
    <submittedName>
        <fullName evidence="2">Uncharacterized protein</fullName>
    </submittedName>
</protein>